<evidence type="ECO:0000256" key="9">
    <source>
        <dbReference type="ARBA" id="ARBA00023157"/>
    </source>
</evidence>
<dbReference type="InterPro" id="IPR017983">
    <property type="entry name" value="GPCR_2_secretin-like_CS"/>
</dbReference>
<evidence type="ECO:0000256" key="1">
    <source>
        <dbReference type="ARBA" id="ARBA00004651"/>
    </source>
</evidence>
<dbReference type="PRINTS" id="PR01353">
    <property type="entry name" value="GLUCAGNFAMLY"/>
</dbReference>
<evidence type="ECO:0000259" key="16">
    <source>
        <dbReference type="PROSITE" id="PS50261"/>
    </source>
</evidence>
<dbReference type="RefSeq" id="XP_012885021.1">
    <property type="nucleotide sequence ID" value="XM_013029567.1"/>
</dbReference>
<dbReference type="Pfam" id="PF00002">
    <property type="entry name" value="7tm_2"/>
    <property type="match status" value="1"/>
</dbReference>
<dbReference type="PROSITE" id="PS50227">
    <property type="entry name" value="G_PROTEIN_RECEP_F2_3"/>
    <property type="match status" value="1"/>
</dbReference>
<dbReference type="InterPro" id="IPR050332">
    <property type="entry name" value="GPCR_2"/>
</dbReference>
<comment type="similarity">
    <text evidence="2">Belongs to the G-protein coupled receptor 2 family.</text>
</comment>
<dbReference type="STRING" id="10020.ENSDORP00000003000"/>
<feature type="transmembrane region" description="Helical" evidence="14">
    <location>
        <begin position="773"/>
        <end position="796"/>
    </location>
</feature>
<keyword evidence="8 14" id="KW-0472">Membrane</keyword>
<keyword evidence="17" id="KW-1185">Reference proteome</keyword>
<protein>
    <submittedName>
        <fullName evidence="18">Glucagon-like peptide 1 receptor</fullName>
    </submittedName>
</protein>
<dbReference type="PROSITE" id="PS00650">
    <property type="entry name" value="G_PROTEIN_RECEP_F2_2"/>
    <property type="match status" value="1"/>
</dbReference>
<evidence type="ECO:0000256" key="12">
    <source>
        <dbReference type="ARBA" id="ARBA00023224"/>
    </source>
</evidence>
<dbReference type="FunFam" id="4.10.1240.10:FF:000013">
    <property type="entry name" value="Glucagon like peptide 1 receptor"/>
    <property type="match status" value="1"/>
</dbReference>
<evidence type="ECO:0000259" key="15">
    <source>
        <dbReference type="PROSITE" id="PS50227"/>
    </source>
</evidence>
<dbReference type="PROSITE" id="PS50261">
    <property type="entry name" value="G_PROTEIN_RECEP_F2_4"/>
    <property type="match status" value="1"/>
</dbReference>
<evidence type="ECO:0000256" key="11">
    <source>
        <dbReference type="ARBA" id="ARBA00023180"/>
    </source>
</evidence>
<keyword evidence="7" id="KW-0297">G-protein coupled receptor</keyword>
<dbReference type="KEGG" id="dord:105995728"/>
<dbReference type="PANTHER" id="PTHR45620">
    <property type="entry name" value="PDF RECEPTOR-LIKE PROTEIN-RELATED"/>
    <property type="match status" value="1"/>
</dbReference>
<dbReference type="GO" id="GO:0044508">
    <property type="term" value="F:glucagon-like peptide 1 receptor activity"/>
    <property type="evidence" value="ECO:0007669"/>
    <property type="project" value="TreeGrafter"/>
</dbReference>
<keyword evidence="5" id="KW-0732">Signal</keyword>
<keyword evidence="11" id="KW-0325">Glycoprotein</keyword>
<evidence type="ECO:0000313" key="18">
    <source>
        <dbReference type="RefSeq" id="XP_012885021.1"/>
    </source>
</evidence>
<feature type="transmembrane region" description="Helical" evidence="14">
    <location>
        <begin position="663"/>
        <end position="682"/>
    </location>
</feature>
<keyword evidence="12" id="KW-0807">Transducer</keyword>
<feature type="domain" description="G-protein coupled receptors family 2 profile 1" evidence="15">
    <location>
        <begin position="497"/>
        <end position="582"/>
    </location>
</feature>
<keyword evidence="10" id="KW-0675">Receptor</keyword>
<evidence type="ECO:0000256" key="5">
    <source>
        <dbReference type="ARBA" id="ARBA00022729"/>
    </source>
</evidence>
<feature type="region of interest" description="Disordered" evidence="13">
    <location>
        <begin position="84"/>
        <end position="105"/>
    </location>
</feature>
<accession>A0A1S3G876</accession>
<evidence type="ECO:0000256" key="7">
    <source>
        <dbReference type="ARBA" id="ARBA00023040"/>
    </source>
</evidence>
<evidence type="ECO:0000256" key="10">
    <source>
        <dbReference type="ARBA" id="ARBA00023170"/>
    </source>
</evidence>
<comment type="subcellular location">
    <subcellularLocation>
        <location evidence="1">Cell membrane</location>
        <topology evidence="1">Multi-pass membrane protein</topology>
    </subcellularLocation>
</comment>
<dbReference type="CTD" id="2740"/>
<reference evidence="18" key="1">
    <citation type="submission" date="2025-08" db="UniProtKB">
        <authorList>
            <consortium name="RefSeq"/>
        </authorList>
    </citation>
    <scope>IDENTIFICATION</scope>
    <source>
        <tissue evidence="18">Kidney</tissue>
    </source>
</reference>
<dbReference type="InParanoid" id="A0A1S3G876"/>
<dbReference type="GO" id="GO:0045777">
    <property type="term" value="P:positive regulation of blood pressure"/>
    <property type="evidence" value="ECO:0007669"/>
    <property type="project" value="TreeGrafter"/>
</dbReference>
<keyword evidence="9" id="KW-1015">Disulfide bond</keyword>
<dbReference type="GO" id="GO:0007166">
    <property type="term" value="P:cell surface receptor signaling pathway"/>
    <property type="evidence" value="ECO:0007669"/>
    <property type="project" value="InterPro"/>
</dbReference>
<evidence type="ECO:0000256" key="6">
    <source>
        <dbReference type="ARBA" id="ARBA00022989"/>
    </source>
</evidence>
<proteinExistence type="inferred from homology"/>
<name>A0A1S3G876_DIPOR</name>
<dbReference type="OrthoDB" id="5967113at2759"/>
<evidence type="ECO:0000256" key="14">
    <source>
        <dbReference type="SAM" id="Phobius"/>
    </source>
</evidence>
<dbReference type="InterPro" id="IPR036445">
    <property type="entry name" value="GPCR_2_extracell_dom_sf"/>
</dbReference>
<feature type="transmembrane region" description="Helical" evidence="14">
    <location>
        <begin position="702"/>
        <end position="723"/>
    </location>
</feature>
<dbReference type="Gene3D" id="1.20.1070.10">
    <property type="entry name" value="Rhodopsin 7-helix transmembrane proteins"/>
    <property type="match status" value="1"/>
</dbReference>
<feature type="compositionally biased region" description="Basic and acidic residues" evidence="13">
    <location>
        <begin position="87"/>
        <end position="101"/>
    </location>
</feature>
<evidence type="ECO:0000256" key="2">
    <source>
        <dbReference type="ARBA" id="ARBA00005314"/>
    </source>
</evidence>
<dbReference type="InterPro" id="IPR003292">
    <property type="entry name" value="GPCR_2_GLP1_rcpt"/>
</dbReference>
<feature type="transmembrane region" description="Helical" evidence="14">
    <location>
        <begin position="744"/>
        <end position="761"/>
    </location>
</feature>
<gene>
    <name evidence="18" type="primary">Glp1r</name>
</gene>
<dbReference type="InterPro" id="IPR003290">
    <property type="entry name" value="GPCR_2_GLP1/glucagon_rcpt"/>
</dbReference>
<dbReference type="InterPro" id="IPR017981">
    <property type="entry name" value="GPCR_2-like_7TM"/>
</dbReference>
<dbReference type="SMART" id="SM00008">
    <property type="entry name" value="HormR"/>
    <property type="match status" value="1"/>
</dbReference>
<dbReference type="Gene3D" id="4.10.1240.10">
    <property type="entry name" value="GPCR, family 2, extracellular hormone receptor domain"/>
    <property type="match status" value="1"/>
</dbReference>
<dbReference type="GO" id="GO:0017046">
    <property type="term" value="F:peptide hormone binding"/>
    <property type="evidence" value="ECO:0007669"/>
    <property type="project" value="TreeGrafter"/>
</dbReference>
<dbReference type="PANTHER" id="PTHR45620:SF25">
    <property type="entry name" value="GLUCAGON-LIKE PEPTIDE 1 RECEPTOR"/>
    <property type="match status" value="1"/>
</dbReference>
<dbReference type="AlphaFoldDB" id="A0A1S3G876"/>
<sequence>MLQDSVSSPTCHTSPWVLRVSLSPRLHSPNPRLESSQPPASLRLDCQAPKTLITFGDGLRFIASPHDGVVRLLHTSALYQPLGEMGRVPEPENHSSAEKSPPEPGSWVLPQRWGSVLGPSWVLGMTIRSPRWDPSGALLFCLVPDIFDLEGSEWIIKCLLRGGNFVPPVCGRWAAERNCRSAAGTFLRDLRHSSPSCCGTRVPPRKVRLSARAAAAGLSRLREAAEDPAFCQRPAAPGPMCEHTLWKLAGPHMGSLRNLSLRESPEHHDEGCRVSTPWSSAMLWPHCRHCLVPLCPHSQDPRELGVMEALTKLGHLYPEALNSLAPFSRNGRAVNTLAVSPSSDGALTTSLKVRVDATCLARAGPFLPWCPASAAIQGRDPWRGAQVTKEEEVGSGSSPSLDFSLPLAVVAVEDITREATRWSLDVTTLVSPSGSQGENPEDSCTDRAPFAQFFRGGQSLLGFVARRTPGDQEWRAGKGATVSLSETVQKWREYRRQCQRFLTEAPLPATGLFCNRTFDDYACWPDGPPGSFVNVSCPWYLPWASSVLQGHVYRFCTAEGLWLHRDNSSLPWRDLSECEESKRGEKSSPEEQLLSLYIIYTVGYALSFSALVIASTILLGFSSQSGSAAGDAYISLRVGAEARHRKESPQVACQRPPFVSPSLLLGVPLLFVIPWGIVKYLYEDEGCWTRNSNMNYWLIIRLPILFAIGVNFLIFIRVICIVVSKLKANLMCKTDIKCRLAKSTLTLIPLLGTHEVIFAFVMDEHARGTLRFIKLFTELSFTSFQGLMVAILYCFVNNEVQMEFRKSWERWRLEHVHMQRDSSMKPLKCPTSSLSSGGTVGSSVYAATCQASCS</sequence>
<dbReference type="GeneID" id="105995728"/>
<dbReference type="GO" id="GO:0007189">
    <property type="term" value="P:adenylate cyclase-activating G protein-coupled receptor signaling pathway"/>
    <property type="evidence" value="ECO:0007669"/>
    <property type="project" value="TreeGrafter"/>
</dbReference>
<dbReference type="Proteomes" id="UP000081671">
    <property type="component" value="Unplaced"/>
</dbReference>
<organism evidence="17 18">
    <name type="scientific">Dipodomys ordii</name>
    <name type="common">Ord's kangaroo rat</name>
    <dbReference type="NCBI Taxonomy" id="10020"/>
    <lineage>
        <taxon>Eukaryota</taxon>
        <taxon>Metazoa</taxon>
        <taxon>Chordata</taxon>
        <taxon>Craniata</taxon>
        <taxon>Vertebrata</taxon>
        <taxon>Euteleostomi</taxon>
        <taxon>Mammalia</taxon>
        <taxon>Eutheria</taxon>
        <taxon>Euarchontoglires</taxon>
        <taxon>Glires</taxon>
        <taxon>Rodentia</taxon>
        <taxon>Castorimorpha</taxon>
        <taxon>Heteromyidae</taxon>
        <taxon>Dipodomyinae</taxon>
        <taxon>Dipodomys</taxon>
    </lineage>
</organism>
<evidence type="ECO:0000256" key="3">
    <source>
        <dbReference type="ARBA" id="ARBA00022475"/>
    </source>
</evidence>
<evidence type="ECO:0000256" key="8">
    <source>
        <dbReference type="ARBA" id="ARBA00023136"/>
    </source>
</evidence>
<dbReference type="GO" id="GO:0004967">
    <property type="term" value="F:glucagon receptor activity"/>
    <property type="evidence" value="ECO:0007669"/>
    <property type="project" value="InterPro"/>
</dbReference>
<evidence type="ECO:0000256" key="13">
    <source>
        <dbReference type="SAM" id="MobiDB-lite"/>
    </source>
</evidence>
<dbReference type="PRINTS" id="PR01355">
    <property type="entry name" value="GLUCAGNLIKER"/>
</dbReference>
<keyword evidence="6 14" id="KW-1133">Transmembrane helix</keyword>
<dbReference type="Pfam" id="PF02793">
    <property type="entry name" value="HRM"/>
    <property type="match status" value="1"/>
</dbReference>
<dbReference type="PROSITE" id="PS00649">
    <property type="entry name" value="G_PROTEIN_RECEP_F2_1"/>
    <property type="match status" value="1"/>
</dbReference>
<dbReference type="SUPFAM" id="SSF111418">
    <property type="entry name" value="Hormone receptor domain"/>
    <property type="match status" value="1"/>
</dbReference>
<dbReference type="GO" id="GO:0005886">
    <property type="term" value="C:plasma membrane"/>
    <property type="evidence" value="ECO:0007669"/>
    <property type="project" value="UniProtKB-SubCell"/>
</dbReference>
<evidence type="ECO:0000313" key="17">
    <source>
        <dbReference type="Proteomes" id="UP000081671"/>
    </source>
</evidence>
<dbReference type="InterPro" id="IPR000832">
    <property type="entry name" value="GPCR_2_secretin-like"/>
</dbReference>
<keyword evidence="3" id="KW-1003">Cell membrane</keyword>
<feature type="transmembrane region" description="Helical" evidence="14">
    <location>
        <begin position="597"/>
        <end position="621"/>
    </location>
</feature>
<feature type="domain" description="G-protein coupled receptors family 2 profile 2" evidence="16">
    <location>
        <begin position="666"/>
        <end position="797"/>
    </location>
</feature>
<evidence type="ECO:0000256" key="4">
    <source>
        <dbReference type="ARBA" id="ARBA00022692"/>
    </source>
</evidence>
<keyword evidence="4 14" id="KW-0812">Transmembrane</keyword>
<dbReference type="InterPro" id="IPR001879">
    <property type="entry name" value="GPCR_2_extracellular_dom"/>
</dbReference>